<accession>A0ABR4C5N3</accession>
<name>A0ABR4C5N3_9HELO</name>
<comment type="caution">
    <text evidence="1">The sequence shown here is derived from an EMBL/GenBank/DDBJ whole genome shotgun (WGS) entry which is preliminary data.</text>
</comment>
<keyword evidence="2" id="KW-1185">Reference proteome</keyword>
<reference evidence="1 2" key="1">
    <citation type="journal article" date="2024" name="Commun. Biol.">
        <title>Comparative genomic analysis of thermophilic fungi reveals convergent evolutionary adaptations and gene losses.</title>
        <authorList>
            <person name="Steindorff A.S."/>
            <person name="Aguilar-Pontes M.V."/>
            <person name="Robinson A.J."/>
            <person name="Andreopoulos B."/>
            <person name="LaButti K."/>
            <person name="Kuo A."/>
            <person name="Mondo S."/>
            <person name="Riley R."/>
            <person name="Otillar R."/>
            <person name="Haridas S."/>
            <person name="Lipzen A."/>
            <person name="Grimwood J."/>
            <person name="Schmutz J."/>
            <person name="Clum A."/>
            <person name="Reid I.D."/>
            <person name="Moisan M.C."/>
            <person name="Butler G."/>
            <person name="Nguyen T.T.M."/>
            <person name="Dewar K."/>
            <person name="Conant G."/>
            <person name="Drula E."/>
            <person name="Henrissat B."/>
            <person name="Hansel C."/>
            <person name="Singer S."/>
            <person name="Hutchinson M.I."/>
            <person name="de Vries R.P."/>
            <person name="Natvig D.O."/>
            <person name="Powell A.J."/>
            <person name="Tsang A."/>
            <person name="Grigoriev I.V."/>
        </authorList>
    </citation>
    <scope>NUCLEOTIDE SEQUENCE [LARGE SCALE GENOMIC DNA]</scope>
    <source>
        <strain evidence="1 2">CBS 494.80</strain>
    </source>
</reference>
<gene>
    <name evidence="1" type="ORF">VTL71DRAFT_4897</name>
</gene>
<evidence type="ECO:0000313" key="2">
    <source>
        <dbReference type="Proteomes" id="UP001595075"/>
    </source>
</evidence>
<organism evidence="1 2">
    <name type="scientific">Oculimacula yallundae</name>
    <dbReference type="NCBI Taxonomy" id="86028"/>
    <lineage>
        <taxon>Eukaryota</taxon>
        <taxon>Fungi</taxon>
        <taxon>Dikarya</taxon>
        <taxon>Ascomycota</taxon>
        <taxon>Pezizomycotina</taxon>
        <taxon>Leotiomycetes</taxon>
        <taxon>Helotiales</taxon>
        <taxon>Ploettnerulaceae</taxon>
        <taxon>Oculimacula</taxon>
    </lineage>
</organism>
<evidence type="ECO:0000313" key="1">
    <source>
        <dbReference type="EMBL" id="KAL2064403.1"/>
    </source>
</evidence>
<dbReference type="EMBL" id="JAZHXI010000014">
    <property type="protein sequence ID" value="KAL2064403.1"/>
    <property type="molecule type" value="Genomic_DNA"/>
</dbReference>
<dbReference type="Proteomes" id="UP001595075">
    <property type="component" value="Unassembled WGS sequence"/>
</dbReference>
<proteinExistence type="predicted"/>
<protein>
    <submittedName>
        <fullName evidence="1">Uncharacterized protein</fullName>
    </submittedName>
</protein>
<sequence>MSDDMRTRLAIVVRGDRHSQGKADSLSAIPIAVCRNWMRLDAYRDHLLAAADRSLGRKLARVQNADGHLVRYQEEGQGELCGIEAGFAATFSRDAANNCKAKEVCRRVRFLCGGVF</sequence>